<protein>
    <submittedName>
        <fullName evidence="1">Uncharacterized protein</fullName>
    </submittedName>
</protein>
<gene>
    <name evidence="1" type="ORF">SEMRO_115_G056710.1</name>
</gene>
<name>A0A9N8DET5_9STRA</name>
<keyword evidence="2" id="KW-1185">Reference proteome</keyword>
<proteinExistence type="predicted"/>
<accession>A0A9N8DET5</accession>
<organism evidence="1 2">
    <name type="scientific">Seminavis robusta</name>
    <dbReference type="NCBI Taxonomy" id="568900"/>
    <lineage>
        <taxon>Eukaryota</taxon>
        <taxon>Sar</taxon>
        <taxon>Stramenopiles</taxon>
        <taxon>Ochrophyta</taxon>
        <taxon>Bacillariophyta</taxon>
        <taxon>Bacillariophyceae</taxon>
        <taxon>Bacillariophycidae</taxon>
        <taxon>Naviculales</taxon>
        <taxon>Naviculaceae</taxon>
        <taxon>Seminavis</taxon>
    </lineage>
</organism>
<sequence>MQLEITVTAKDDYSLVKSSLWVGEDASLIPEDDTGIPDYPNFPYTWTNTNEETPWKSLVLVNRSSTCNVDMTEFGLTVVSQVTVEQSDGQEVDAYAVENDFDGTDLYSGTSLMVECECVKEVVEEKCISPIDNEGKYCRALMTSTMDPVGSVCIEVLENPMQLRVTVDVHEVYSLDSIALWIGEDTDAVQTNRSAPPETALFPYKYVSSLPRENQWEVSVNVNRSDTCGGYMDQFDLIAMTQVLVEGSEGDIVEAYAVEDDYRSLFSGTIVSVRCECVKECIEAKPSLPKSVCHEILGDDAMAIGSMCMGLSKDGSTMEVTFETTDDWGLVTTVFWVGDNITGVPFDEGSLDTESFPYYWCNSTGATAHTTHIDFKWLYLCEEEGEFSLAVVAQVAAAKLSQKGKAIEGTEIISFISEYEIDLMDDSFGWFDVPVTCTCEPKKKKPVCPDGDMVPEITKSECHGVLGVDSMPVGFMCVELSTDGDSLEVTFKSTEGWGLITTDFWVGENIKSVPQDHVGSLDIESFPYYWCNSTGETVHSTKIDFKWGYLCDEESEFSLSIVAQLAMAELSQIGKAIEGTEIVSFVSEYEIDLMDDSFGWFDVPVTCACKKPVCVEGEPKVAKEECHNVLAGDNAPVGSMCVGLANNGKDLDVTFQSTGDWGLITTEVWVGDNVHGVPFDEEGSLDVESFPYFWCNSTGETSHSTHVDFKWAYLCEEKDEFSLAVVAQVTLAKLSNAGKAIEGTEVVSFASEYEIDLKDDTFGWFDIPVTCACEPKKCPYDMEPEITKAECHNIMGQDSMPVGSMCVGVFDLKGSVSASRKCLWNQLETGVLSLQFGGGDNVTSVPLMMMVPLT</sequence>
<evidence type="ECO:0000313" key="1">
    <source>
        <dbReference type="EMBL" id="CAB9501678.1"/>
    </source>
</evidence>
<reference evidence="1" key="1">
    <citation type="submission" date="2020-06" db="EMBL/GenBank/DDBJ databases">
        <authorList>
            <consortium name="Plant Systems Biology data submission"/>
        </authorList>
    </citation>
    <scope>NUCLEOTIDE SEQUENCE</scope>
    <source>
        <strain evidence="1">D6</strain>
    </source>
</reference>
<dbReference type="AlphaFoldDB" id="A0A9N8DET5"/>
<comment type="caution">
    <text evidence="1">The sequence shown here is derived from an EMBL/GenBank/DDBJ whole genome shotgun (WGS) entry which is preliminary data.</text>
</comment>
<dbReference type="EMBL" id="CAICTM010000114">
    <property type="protein sequence ID" value="CAB9501678.1"/>
    <property type="molecule type" value="Genomic_DNA"/>
</dbReference>
<dbReference type="Proteomes" id="UP001153069">
    <property type="component" value="Unassembled WGS sequence"/>
</dbReference>
<evidence type="ECO:0000313" key="2">
    <source>
        <dbReference type="Proteomes" id="UP001153069"/>
    </source>
</evidence>